<reference evidence="2 3" key="1">
    <citation type="submission" date="2020-08" db="EMBL/GenBank/DDBJ databases">
        <title>Genomic Encyclopedia of Type Strains, Phase IV (KMG-IV): sequencing the most valuable type-strain genomes for metagenomic binning, comparative biology and taxonomic classification.</title>
        <authorList>
            <person name="Goeker M."/>
        </authorList>
    </citation>
    <scope>NUCLEOTIDE SEQUENCE [LARGE SCALE GENOMIC DNA]</scope>
    <source>
        <strain evidence="2 3">DSM 102189</strain>
    </source>
</reference>
<dbReference type="InterPro" id="IPR037401">
    <property type="entry name" value="SnoaL-like"/>
</dbReference>
<dbReference type="Proteomes" id="UP000538147">
    <property type="component" value="Unassembled WGS sequence"/>
</dbReference>
<evidence type="ECO:0000259" key="1">
    <source>
        <dbReference type="Pfam" id="PF13577"/>
    </source>
</evidence>
<dbReference type="SUPFAM" id="SSF54427">
    <property type="entry name" value="NTF2-like"/>
    <property type="match status" value="1"/>
</dbReference>
<name>A0A841L9B8_9SPHN</name>
<proteinExistence type="predicted"/>
<dbReference type="AlphaFoldDB" id="A0A841L9B8"/>
<keyword evidence="3" id="KW-1185">Reference proteome</keyword>
<dbReference type="InterPro" id="IPR032710">
    <property type="entry name" value="NTF2-like_dom_sf"/>
</dbReference>
<comment type="caution">
    <text evidence="2">The sequence shown here is derived from an EMBL/GenBank/DDBJ whole genome shotgun (WGS) entry which is preliminary data.</text>
</comment>
<feature type="domain" description="SnoaL-like" evidence="1">
    <location>
        <begin position="4"/>
        <end position="127"/>
    </location>
</feature>
<dbReference type="RefSeq" id="WP_184202367.1">
    <property type="nucleotide sequence ID" value="NZ_BMOX01000031.1"/>
</dbReference>
<evidence type="ECO:0000313" key="3">
    <source>
        <dbReference type="Proteomes" id="UP000538147"/>
    </source>
</evidence>
<gene>
    <name evidence="2" type="ORF">FHS79_003218</name>
</gene>
<protein>
    <recommendedName>
        <fullName evidence="1">SnoaL-like domain-containing protein</fullName>
    </recommendedName>
</protein>
<organism evidence="2 3">
    <name type="scientific">Polymorphobacter multimanifer</name>
    <dbReference type="NCBI Taxonomy" id="1070431"/>
    <lineage>
        <taxon>Bacteria</taxon>
        <taxon>Pseudomonadati</taxon>
        <taxon>Pseudomonadota</taxon>
        <taxon>Alphaproteobacteria</taxon>
        <taxon>Sphingomonadales</taxon>
        <taxon>Sphingosinicellaceae</taxon>
        <taxon>Polymorphobacter</taxon>
    </lineage>
</organism>
<dbReference type="EMBL" id="JACIIV010000029">
    <property type="protein sequence ID" value="MBB6229020.1"/>
    <property type="molecule type" value="Genomic_DNA"/>
</dbReference>
<dbReference type="CDD" id="cd00531">
    <property type="entry name" value="NTF2_like"/>
    <property type="match status" value="1"/>
</dbReference>
<evidence type="ECO:0000313" key="2">
    <source>
        <dbReference type="EMBL" id="MBB6229020.1"/>
    </source>
</evidence>
<accession>A0A841L9B8</accession>
<dbReference type="Gene3D" id="3.10.450.50">
    <property type="match status" value="1"/>
</dbReference>
<sequence>MTVEELLARTAITDVLIRYAKGADRGDIELIAPAYHDDAIEDHGGTFLGPAADYLKGMAKVLPTAPRMTHMVTNIMVEVTGNTARAESYWLTFSRREGAEPFDSLTMARILDKFEDRGNGWKIAHRRLSWEWNHEMPLAESWGRGQIAPDPAKLVRGGKKPDDLAYSAWWGETA</sequence>
<dbReference type="Pfam" id="PF13577">
    <property type="entry name" value="SnoaL_4"/>
    <property type="match status" value="1"/>
</dbReference>